<keyword evidence="4 5" id="KW-0472">Membrane</keyword>
<evidence type="ECO:0000256" key="4">
    <source>
        <dbReference type="ARBA" id="ARBA00023136"/>
    </source>
</evidence>
<feature type="signal peptide" evidence="6">
    <location>
        <begin position="1"/>
        <end position="17"/>
    </location>
</feature>
<feature type="transmembrane region" description="Helical" evidence="5">
    <location>
        <begin position="210"/>
        <end position="239"/>
    </location>
</feature>
<dbReference type="Proteomes" id="UP000516052">
    <property type="component" value="Chromosome"/>
</dbReference>
<evidence type="ECO:0000256" key="3">
    <source>
        <dbReference type="ARBA" id="ARBA00022989"/>
    </source>
</evidence>
<keyword evidence="6" id="KW-0732">Signal</keyword>
<evidence type="ECO:0000256" key="2">
    <source>
        <dbReference type="ARBA" id="ARBA00022692"/>
    </source>
</evidence>
<proteinExistence type="predicted"/>
<dbReference type="GO" id="GO:0016020">
    <property type="term" value="C:membrane"/>
    <property type="evidence" value="ECO:0007669"/>
    <property type="project" value="UniProtKB-SubCell"/>
</dbReference>
<evidence type="ECO:0000256" key="1">
    <source>
        <dbReference type="ARBA" id="ARBA00004141"/>
    </source>
</evidence>
<comment type="subcellular location">
    <subcellularLocation>
        <location evidence="1">Membrane</location>
        <topology evidence="1">Multi-pass membrane protein</topology>
    </subcellularLocation>
</comment>
<protein>
    <submittedName>
        <fullName evidence="7">UbiA prenyltransferase family protein</fullName>
    </submittedName>
</protein>
<evidence type="ECO:0000313" key="7">
    <source>
        <dbReference type="EMBL" id="QNP75639.1"/>
    </source>
</evidence>
<keyword evidence="2 5" id="KW-0812">Transmembrane</keyword>
<dbReference type="InterPro" id="IPR044878">
    <property type="entry name" value="UbiA_sf"/>
</dbReference>
<keyword evidence="3 5" id="KW-1133">Transmembrane helix</keyword>
<accession>A0A7H0IS73</accession>
<organism evidence="7 8">
    <name type="scientific">Streptomyces roseirectus</name>
    <dbReference type="NCBI Taxonomy" id="2768066"/>
    <lineage>
        <taxon>Bacteria</taxon>
        <taxon>Bacillati</taxon>
        <taxon>Actinomycetota</taxon>
        <taxon>Actinomycetes</taxon>
        <taxon>Kitasatosporales</taxon>
        <taxon>Streptomycetaceae</taxon>
        <taxon>Streptomyces</taxon>
    </lineage>
</organism>
<keyword evidence="7" id="KW-0808">Transferase</keyword>
<feature type="transmembrane region" description="Helical" evidence="5">
    <location>
        <begin position="172"/>
        <end position="189"/>
    </location>
</feature>
<dbReference type="Pfam" id="PF01040">
    <property type="entry name" value="UbiA"/>
    <property type="match status" value="1"/>
</dbReference>
<feature type="transmembrane region" description="Helical" evidence="5">
    <location>
        <begin position="245"/>
        <end position="263"/>
    </location>
</feature>
<dbReference type="Gene3D" id="1.20.120.1780">
    <property type="entry name" value="UbiA prenyltransferase"/>
    <property type="match status" value="1"/>
</dbReference>
<gene>
    <name evidence="7" type="ORF">IAG44_07520</name>
</gene>
<evidence type="ECO:0000256" key="6">
    <source>
        <dbReference type="SAM" id="SignalP"/>
    </source>
</evidence>
<dbReference type="KEGG" id="sroi:IAG44_07520"/>
<dbReference type="Gene3D" id="1.10.357.140">
    <property type="entry name" value="UbiA prenyltransferase"/>
    <property type="match status" value="1"/>
</dbReference>
<reference evidence="7 8" key="1">
    <citation type="submission" date="2020-08" db="EMBL/GenBank/DDBJ databases">
        <title>A novel species.</title>
        <authorList>
            <person name="Gao J."/>
        </authorList>
    </citation>
    <scope>NUCLEOTIDE SEQUENCE [LARGE SCALE GENOMIC DNA]</scope>
    <source>
        <strain evidence="7 8">CRXT-G-22</strain>
    </source>
</reference>
<keyword evidence="8" id="KW-1185">Reference proteome</keyword>
<feature type="transmembrane region" description="Helical" evidence="5">
    <location>
        <begin position="124"/>
        <end position="141"/>
    </location>
</feature>
<sequence length="303" mass="31365">MLRYVKALCGLSRAAQATLSTAQPLVAALVVDDDPDPARFLLLACAMLAVFLATFAANDVLDHRLDRARFAHEERDFSGFDIDTVGVRHPLARGELPYRVAVMWVVGLGALGTAVTAWLSPVSFVVLVVAVALEVAYCKLATVSALKCLLSGVVVAVGACAGALAVPGPVPWPALGLLCLWLAAWEIGGRNIPNDFVDAGEDTRLGIRTVPVVLGPAAAVRCAAVALLVAGVSAVALALYLTDSYGVSGVTITALATVFLLLGPGVRLLREPSAAAAMAVFNRATWHPPAVLAAFAAALALPR</sequence>
<dbReference type="EMBL" id="CP060828">
    <property type="protein sequence ID" value="QNP75639.1"/>
    <property type="molecule type" value="Genomic_DNA"/>
</dbReference>
<feature type="transmembrane region" description="Helical" evidence="5">
    <location>
        <begin position="148"/>
        <end position="166"/>
    </location>
</feature>
<feature type="transmembrane region" description="Helical" evidence="5">
    <location>
        <begin position="38"/>
        <end position="61"/>
    </location>
</feature>
<evidence type="ECO:0000313" key="8">
    <source>
        <dbReference type="Proteomes" id="UP000516052"/>
    </source>
</evidence>
<dbReference type="AlphaFoldDB" id="A0A7H0IS73"/>
<evidence type="ECO:0000256" key="5">
    <source>
        <dbReference type="SAM" id="Phobius"/>
    </source>
</evidence>
<feature type="chain" id="PRO_5039248324" evidence="6">
    <location>
        <begin position="18"/>
        <end position="303"/>
    </location>
</feature>
<dbReference type="GO" id="GO:0016765">
    <property type="term" value="F:transferase activity, transferring alkyl or aryl (other than methyl) groups"/>
    <property type="evidence" value="ECO:0007669"/>
    <property type="project" value="InterPro"/>
</dbReference>
<name>A0A7H0IS73_9ACTN</name>
<dbReference type="InterPro" id="IPR000537">
    <property type="entry name" value="UbiA_prenyltransferase"/>
</dbReference>